<evidence type="ECO:0000259" key="8">
    <source>
        <dbReference type="PROSITE" id="PS50110"/>
    </source>
</evidence>
<dbReference type="Proteomes" id="UP001465153">
    <property type="component" value="Unassembled WGS sequence"/>
</dbReference>
<sequence>MSHQALIIDDEPDILELLDITLSRMGIESHRAPDLKSAKLQLKENHYDLCLTDMRLPDGNGIDLVKELQTSKPNLPVAVFTAHGNMDTAVEAMKAGAFDFITKPVDLELLRQLVKSALNASHNKTEASSDSEHLIKGESDQIRELKQKIVKLARSQAPVFISGESGSGKELVARSIHQQGPRAEKPFVAVNCGAIPSELVESEFFGYRKGSFTGAQSDKKGLFQAANGGTLFLDEIADLPLDMQVKLLRAIQEKAVRAIGDSTETKIDVRILSASHKNLPQAIEDGTFRADLYYRINVIEVLVPPLRQRGKDILLLTDFFLNQFAEETQLPKATLAPEAKTALENYDFPGNVRELENVLERAYTLCENNLITQTDLQLAPIKHNKISKIETPSNPSPPTKSTNAYDGSVSIDEYLEEIEKEILLNALEDNRWNRTSTAKALGITFRSLRYRLKKLDLDND</sequence>
<evidence type="ECO:0000256" key="4">
    <source>
        <dbReference type="ARBA" id="ARBA00023125"/>
    </source>
</evidence>
<dbReference type="InterPro" id="IPR002078">
    <property type="entry name" value="Sigma_54_int"/>
</dbReference>
<dbReference type="Gene3D" id="3.40.50.300">
    <property type="entry name" value="P-loop containing nucleotide triphosphate hydrolases"/>
    <property type="match status" value="1"/>
</dbReference>
<dbReference type="Gene3D" id="1.10.10.60">
    <property type="entry name" value="Homeodomain-like"/>
    <property type="match status" value="1"/>
</dbReference>
<feature type="domain" description="Response regulatory" evidence="8">
    <location>
        <begin position="4"/>
        <end position="118"/>
    </location>
</feature>
<dbReference type="SUPFAM" id="SSF52172">
    <property type="entry name" value="CheY-like"/>
    <property type="match status" value="1"/>
</dbReference>
<evidence type="ECO:0000256" key="6">
    <source>
        <dbReference type="PROSITE-ProRule" id="PRU00169"/>
    </source>
</evidence>
<dbReference type="Pfam" id="PF02954">
    <property type="entry name" value="HTH_8"/>
    <property type="match status" value="1"/>
</dbReference>
<dbReference type="InterPro" id="IPR058031">
    <property type="entry name" value="AAA_lid_NorR"/>
</dbReference>
<evidence type="ECO:0000256" key="5">
    <source>
        <dbReference type="ARBA" id="ARBA00023163"/>
    </source>
</evidence>
<evidence type="ECO:0000313" key="10">
    <source>
        <dbReference type="Proteomes" id="UP001465153"/>
    </source>
</evidence>
<dbReference type="SUPFAM" id="SSF52540">
    <property type="entry name" value="P-loop containing nucleoside triphosphate hydrolases"/>
    <property type="match status" value="1"/>
</dbReference>
<dbReference type="SMART" id="SM00382">
    <property type="entry name" value="AAA"/>
    <property type="match status" value="1"/>
</dbReference>
<dbReference type="InterPro" id="IPR003593">
    <property type="entry name" value="AAA+_ATPase"/>
</dbReference>
<dbReference type="PROSITE" id="PS50045">
    <property type="entry name" value="SIGMA54_INTERACT_4"/>
    <property type="match status" value="1"/>
</dbReference>
<keyword evidence="6" id="KW-0597">Phosphoprotein</keyword>
<dbReference type="PROSITE" id="PS00676">
    <property type="entry name" value="SIGMA54_INTERACT_2"/>
    <property type="match status" value="1"/>
</dbReference>
<proteinExistence type="predicted"/>
<dbReference type="PROSITE" id="PS50110">
    <property type="entry name" value="RESPONSE_REGULATORY"/>
    <property type="match status" value="1"/>
</dbReference>
<feature type="domain" description="Sigma-54 factor interaction" evidence="7">
    <location>
        <begin position="135"/>
        <end position="364"/>
    </location>
</feature>
<dbReference type="PANTHER" id="PTHR32071:SF100">
    <property type="entry name" value="RESPONSE REGULATOR PROTEIN PILR"/>
    <property type="match status" value="1"/>
</dbReference>
<gene>
    <name evidence="9" type="primary">pilR</name>
    <name evidence="9" type="ORF">NBRC116591_36440</name>
</gene>
<evidence type="ECO:0000256" key="1">
    <source>
        <dbReference type="ARBA" id="ARBA00022741"/>
    </source>
</evidence>
<protein>
    <submittedName>
        <fullName evidence="9">Two-component system response regulator PilR</fullName>
    </submittedName>
</protein>
<dbReference type="Pfam" id="PF25601">
    <property type="entry name" value="AAA_lid_14"/>
    <property type="match status" value="1"/>
</dbReference>
<evidence type="ECO:0000313" key="9">
    <source>
        <dbReference type="EMBL" id="GAA6169833.1"/>
    </source>
</evidence>
<feature type="modified residue" description="4-aspartylphosphate" evidence="6">
    <location>
        <position position="53"/>
    </location>
</feature>
<reference evidence="9 10" key="1">
    <citation type="submission" date="2024-04" db="EMBL/GenBank/DDBJ databases">
        <title>Draft genome sequence of Sessilibacter corallicola NBRC 116591.</title>
        <authorList>
            <person name="Miyakawa T."/>
            <person name="Kusuya Y."/>
            <person name="Miura T."/>
        </authorList>
    </citation>
    <scope>NUCLEOTIDE SEQUENCE [LARGE SCALE GENOMIC DNA]</scope>
    <source>
        <strain evidence="9 10">KU-00831-HH</strain>
    </source>
</reference>
<dbReference type="PANTHER" id="PTHR32071">
    <property type="entry name" value="TRANSCRIPTIONAL REGULATORY PROTEIN"/>
    <property type="match status" value="1"/>
</dbReference>
<dbReference type="RefSeq" id="WP_233086976.1">
    <property type="nucleotide sequence ID" value="NZ_BAABWN010000015.1"/>
</dbReference>
<evidence type="ECO:0000256" key="2">
    <source>
        <dbReference type="ARBA" id="ARBA00022840"/>
    </source>
</evidence>
<keyword evidence="1" id="KW-0547">Nucleotide-binding</keyword>
<dbReference type="InterPro" id="IPR001789">
    <property type="entry name" value="Sig_transdc_resp-reg_receiver"/>
</dbReference>
<keyword evidence="4" id="KW-0238">DNA-binding</keyword>
<keyword evidence="2" id="KW-0067">ATP-binding</keyword>
<dbReference type="SUPFAM" id="SSF46689">
    <property type="entry name" value="Homeodomain-like"/>
    <property type="match status" value="1"/>
</dbReference>
<name>A0ABQ0ADV6_9GAMM</name>
<dbReference type="InterPro" id="IPR027417">
    <property type="entry name" value="P-loop_NTPase"/>
</dbReference>
<dbReference type="PRINTS" id="PR01590">
    <property type="entry name" value="HTHFIS"/>
</dbReference>
<dbReference type="InterPro" id="IPR025944">
    <property type="entry name" value="Sigma_54_int_dom_CS"/>
</dbReference>
<dbReference type="PROSITE" id="PS00675">
    <property type="entry name" value="SIGMA54_INTERACT_1"/>
    <property type="match status" value="1"/>
</dbReference>
<keyword evidence="5" id="KW-0804">Transcription</keyword>
<keyword evidence="10" id="KW-1185">Reference proteome</keyword>
<dbReference type="Gene3D" id="3.40.50.2300">
    <property type="match status" value="1"/>
</dbReference>
<dbReference type="Gene3D" id="1.10.8.60">
    <property type="match status" value="1"/>
</dbReference>
<dbReference type="PROSITE" id="PS00688">
    <property type="entry name" value="SIGMA54_INTERACT_3"/>
    <property type="match status" value="1"/>
</dbReference>
<dbReference type="InterPro" id="IPR002197">
    <property type="entry name" value="HTH_Fis"/>
</dbReference>
<accession>A0ABQ0ADV6</accession>
<organism evidence="9 10">
    <name type="scientific">Sessilibacter corallicola</name>
    <dbReference type="NCBI Taxonomy" id="2904075"/>
    <lineage>
        <taxon>Bacteria</taxon>
        <taxon>Pseudomonadati</taxon>
        <taxon>Pseudomonadota</taxon>
        <taxon>Gammaproteobacteria</taxon>
        <taxon>Cellvibrionales</taxon>
        <taxon>Cellvibrionaceae</taxon>
        <taxon>Sessilibacter</taxon>
    </lineage>
</organism>
<keyword evidence="3" id="KW-0805">Transcription regulation</keyword>
<dbReference type="SMART" id="SM00448">
    <property type="entry name" value="REC"/>
    <property type="match status" value="1"/>
</dbReference>
<dbReference type="InterPro" id="IPR025662">
    <property type="entry name" value="Sigma_54_int_dom_ATP-bd_1"/>
</dbReference>
<dbReference type="CDD" id="cd00009">
    <property type="entry name" value="AAA"/>
    <property type="match status" value="1"/>
</dbReference>
<dbReference type="Pfam" id="PF00158">
    <property type="entry name" value="Sigma54_activat"/>
    <property type="match status" value="1"/>
</dbReference>
<evidence type="ECO:0000256" key="3">
    <source>
        <dbReference type="ARBA" id="ARBA00023015"/>
    </source>
</evidence>
<dbReference type="InterPro" id="IPR025943">
    <property type="entry name" value="Sigma_54_int_dom_ATP-bd_2"/>
</dbReference>
<dbReference type="Pfam" id="PF00072">
    <property type="entry name" value="Response_reg"/>
    <property type="match status" value="1"/>
</dbReference>
<evidence type="ECO:0000259" key="7">
    <source>
        <dbReference type="PROSITE" id="PS50045"/>
    </source>
</evidence>
<dbReference type="InterPro" id="IPR009057">
    <property type="entry name" value="Homeodomain-like_sf"/>
</dbReference>
<dbReference type="EMBL" id="BAABWN010000015">
    <property type="protein sequence ID" value="GAA6169833.1"/>
    <property type="molecule type" value="Genomic_DNA"/>
</dbReference>
<comment type="caution">
    <text evidence="9">The sequence shown here is derived from an EMBL/GenBank/DDBJ whole genome shotgun (WGS) entry which is preliminary data.</text>
</comment>
<dbReference type="InterPro" id="IPR011006">
    <property type="entry name" value="CheY-like_superfamily"/>
</dbReference>